<feature type="region of interest" description="Disordered" evidence="1">
    <location>
        <begin position="171"/>
        <end position="200"/>
    </location>
</feature>
<organism evidence="3 4">
    <name type="scientific">Porphyridium purpureum</name>
    <name type="common">Red alga</name>
    <name type="synonym">Porphyridium cruentum</name>
    <dbReference type="NCBI Taxonomy" id="35688"/>
    <lineage>
        <taxon>Eukaryota</taxon>
        <taxon>Rhodophyta</taxon>
        <taxon>Bangiophyceae</taxon>
        <taxon>Porphyridiales</taxon>
        <taxon>Porphyridiaceae</taxon>
        <taxon>Porphyridium</taxon>
    </lineage>
</organism>
<keyword evidence="2" id="KW-1133">Transmembrane helix</keyword>
<name>A0A5J4Z742_PORPP</name>
<dbReference type="AlphaFoldDB" id="A0A5J4Z742"/>
<keyword evidence="4" id="KW-1185">Reference proteome</keyword>
<sequence length="501" mass="56015">MPKAGRKSGNSSRSVSRYASEDKGEYVNGFDFEEVVTVSRENDDNHFSARSKRRQGSGKLNEKKLRLADELRSPRTPGSARTPRSLGSHVLTGLVAALRLVARYVRTINASRLARVSIGIFVALVVVMQIHSELNLADARFRHPSEPQHVKEADVVPSQVVGGQDLQASAAPALTQGAHRVEEQQQQHEQEGVGKELDSHESAVDKALRAVVEAQEEEAQDPHGGGEAAAFNPKSAPPPTTFLNAQTASTYRRISSEDEIVKLGSQVIRIGAEFLPSVHSDDTQRLAELLGGLIVKHKFVKVVDVSCRLLMPVMTQIQSGLLDQMPLYQYTCIEAGSRAVQALWAKYKKEKDTVGEGMAFLRKDLATPDLKDFPRGNVLIAYDYFQRMDKPRIIEAFRNIKELGFKYLIMTTNPGRKNPVGEQKWKYARMDFAKEPYHLVQPMYTFGNLTVKEECQTCPKLLQMYMITPRLLRHMVSMTKEEEEQDKLSGSGIHKVMDIQS</sequence>
<reference evidence="4" key="1">
    <citation type="journal article" date="2019" name="Nat. Commun.">
        <title>Expansion of phycobilisome linker gene families in mesophilic red algae.</title>
        <authorList>
            <person name="Lee J."/>
            <person name="Kim D."/>
            <person name="Bhattacharya D."/>
            <person name="Yoon H.S."/>
        </authorList>
    </citation>
    <scope>NUCLEOTIDE SEQUENCE [LARGE SCALE GENOMIC DNA]</scope>
    <source>
        <strain evidence="4">CCMP 1328</strain>
    </source>
</reference>
<dbReference type="Proteomes" id="UP000324585">
    <property type="component" value="Unassembled WGS sequence"/>
</dbReference>
<gene>
    <name evidence="3" type="ORF">FVE85_6218</name>
</gene>
<feature type="compositionally biased region" description="Polar residues" evidence="1">
    <location>
        <begin position="8"/>
        <end position="17"/>
    </location>
</feature>
<feature type="region of interest" description="Disordered" evidence="1">
    <location>
        <begin position="1"/>
        <end position="21"/>
    </location>
</feature>
<evidence type="ECO:0000313" key="4">
    <source>
        <dbReference type="Proteomes" id="UP000324585"/>
    </source>
</evidence>
<feature type="compositionally biased region" description="Basic and acidic residues" evidence="1">
    <location>
        <begin position="179"/>
        <end position="200"/>
    </location>
</feature>
<feature type="compositionally biased region" description="Basic and acidic residues" evidence="1">
    <location>
        <begin position="60"/>
        <end position="73"/>
    </location>
</feature>
<comment type="caution">
    <text evidence="3">The sequence shown here is derived from an EMBL/GenBank/DDBJ whole genome shotgun (WGS) entry which is preliminary data.</text>
</comment>
<proteinExistence type="predicted"/>
<dbReference type="EMBL" id="VRMN01000001">
    <property type="protein sequence ID" value="KAA8498633.1"/>
    <property type="molecule type" value="Genomic_DNA"/>
</dbReference>
<accession>A0A5J4Z742</accession>
<feature type="transmembrane region" description="Helical" evidence="2">
    <location>
        <begin position="113"/>
        <end position="131"/>
    </location>
</feature>
<protein>
    <submittedName>
        <fullName evidence="3">Uncharacterized protein</fullName>
    </submittedName>
</protein>
<keyword evidence="2" id="KW-0472">Membrane</keyword>
<evidence type="ECO:0000313" key="3">
    <source>
        <dbReference type="EMBL" id="KAA8498633.1"/>
    </source>
</evidence>
<evidence type="ECO:0000256" key="2">
    <source>
        <dbReference type="SAM" id="Phobius"/>
    </source>
</evidence>
<evidence type="ECO:0000256" key="1">
    <source>
        <dbReference type="SAM" id="MobiDB-lite"/>
    </source>
</evidence>
<feature type="region of interest" description="Disordered" evidence="1">
    <location>
        <begin position="43"/>
        <end position="84"/>
    </location>
</feature>
<keyword evidence="2" id="KW-0812">Transmembrane</keyword>
<feature type="region of interest" description="Disordered" evidence="1">
    <location>
        <begin position="214"/>
        <end position="238"/>
    </location>
</feature>